<dbReference type="PROSITE" id="PS50088">
    <property type="entry name" value="ANK_REPEAT"/>
    <property type="match status" value="2"/>
</dbReference>
<dbReference type="AlphaFoldDB" id="X0X859"/>
<comment type="caution">
    <text evidence="3">The sequence shown here is derived from an EMBL/GenBank/DDBJ whole genome shotgun (WGS) entry which is preliminary data.</text>
</comment>
<evidence type="ECO:0000313" key="3">
    <source>
        <dbReference type="EMBL" id="GAG21151.1"/>
    </source>
</evidence>
<dbReference type="Gene3D" id="1.25.40.20">
    <property type="entry name" value="Ankyrin repeat-containing domain"/>
    <property type="match status" value="2"/>
</dbReference>
<keyword evidence="1" id="KW-0677">Repeat</keyword>
<evidence type="ECO:0000256" key="1">
    <source>
        <dbReference type="ARBA" id="ARBA00022737"/>
    </source>
</evidence>
<dbReference type="InterPro" id="IPR050776">
    <property type="entry name" value="Ank_Repeat/CDKN_Inhibitor"/>
</dbReference>
<protein>
    <submittedName>
        <fullName evidence="3">Uncharacterized protein</fullName>
    </submittedName>
</protein>
<sequence length="238" mass="27452">MDKKEGQKLLFKKVKLNRTKSEEVSDILQKCNLDINITNSWNETLIYNCAKHAVNIPLMQWLYDNKCDPNIQNNRNFNAYSACLKWNHKNNKNKVLDWLHKNHISLAREYPDLPDLHNMIICYGDPEVYKWILSAFGKDSLNEKDKNGNTPLHISCHQDTKHNSLSALLWLLQNDADINIQNNEGDTALHLSAASGFSNCINLLMKENCDHTIKNNNGKISLDILEDNKDDIINHKKT</sequence>
<dbReference type="SUPFAM" id="SSF48403">
    <property type="entry name" value="Ankyrin repeat"/>
    <property type="match status" value="1"/>
</dbReference>
<organism evidence="3">
    <name type="scientific">marine sediment metagenome</name>
    <dbReference type="NCBI Taxonomy" id="412755"/>
    <lineage>
        <taxon>unclassified sequences</taxon>
        <taxon>metagenomes</taxon>
        <taxon>ecological metagenomes</taxon>
    </lineage>
</organism>
<keyword evidence="2" id="KW-0040">ANK repeat</keyword>
<accession>X0X859</accession>
<dbReference type="Pfam" id="PF12796">
    <property type="entry name" value="Ank_2"/>
    <property type="match status" value="1"/>
</dbReference>
<dbReference type="EMBL" id="BARS01034342">
    <property type="protein sequence ID" value="GAG21151.1"/>
    <property type="molecule type" value="Genomic_DNA"/>
</dbReference>
<dbReference type="PROSITE" id="PS50297">
    <property type="entry name" value="ANK_REP_REGION"/>
    <property type="match status" value="2"/>
</dbReference>
<feature type="non-terminal residue" evidence="3">
    <location>
        <position position="238"/>
    </location>
</feature>
<reference evidence="3" key="1">
    <citation type="journal article" date="2014" name="Front. Microbiol.">
        <title>High frequency of phylogenetically diverse reductive dehalogenase-homologous genes in deep subseafloor sedimentary metagenomes.</title>
        <authorList>
            <person name="Kawai M."/>
            <person name="Futagami T."/>
            <person name="Toyoda A."/>
            <person name="Takaki Y."/>
            <person name="Nishi S."/>
            <person name="Hori S."/>
            <person name="Arai W."/>
            <person name="Tsubouchi T."/>
            <person name="Morono Y."/>
            <person name="Uchiyama I."/>
            <person name="Ito T."/>
            <person name="Fujiyama A."/>
            <person name="Inagaki F."/>
            <person name="Takami H."/>
        </authorList>
    </citation>
    <scope>NUCLEOTIDE SEQUENCE</scope>
    <source>
        <strain evidence="3">Expedition CK06-06</strain>
    </source>
</reference>
<dbReference type="PANTHER" id="PTHR24201">
    <property type="entry name" value="ANK_REP_REGION DOMAIN-CONTAINING PROTEIN"/>
    <property type="match status" value="1"/>
</dbReference>
<evidence type="ECO:0000256" key="2">
    <source>
        <dbReference type="ARBA" id="ARBA00023043"/>
    </source>
</evidence>
<proteinExistence type="predicted"/>
<dbReference type="SMART" id="SM00248">
    <property type="entry name" value="ANK"/>
    <property type="match status" value="3"/>
</dbReference>
<name>X0X859_9ZZZZ</name>
<gene>
    <name evidence="3" type="ORF">S01H1_53060</name>
</gene>
<dbReference type="InterPro" id="IPR036770">
    <property type="entry name" value="Ankyrin_rpt-contain_sf"/>
</dbReference>
<dbReference type="InterPro" id="IPR002110">
    <property type="entry name" value="Ankyrin_rpt"/>
</dbReference>